<keyword evidence="1" id="KW-0472">Membrane</keyword>
<evidence type="ECO:0000313" key="2">
    <source>
        <dbReference type="EMBL" id="THH34575.1"/>
    </source>
</evidence>
<keyword evidence="1" id="KW-0812">Transmembrane</keyword>
<name>A0A4S4N7Q6_9BACT</name>
<comment type="caution">
    <text evidence="2">The sequence shown here is derived from an EMBL/GenBank/DDBJ whole genome shotgun (WGS) entry which is preliminary data.</text>
</comment>
<evidence type="ECO:0000256" key="1">
    <source>
        <dbReference type="SAM" id="Phobius"/>
    </source>
</evidence>
<reference evidence="2 3" key="1">
    <citation type="submission" date="2019-04" db="EMBL/GenBank/DDBJ databases">
        <title>Lewinella litorea sp. nov., isolated from a marine sand.</title>
        <authorList>
            <person name="Yoon J.-H."/>
        </authorList>
    </citation>
    <scope>NUCLEOTIDE SEQUENCE [LARGE SCALE GENOMIC DNA]</scope>
    <source>
        <strain evidence="2 3">HSMS-39</strain>
    </source>
</reference>
<keyword evidence="1" id="KW-1133">Transmembrane helix</keyword>
<dbReference type="RefSeq" id="WP_136460711.1">
    <property type="nucleotide sequence ID" value="NZ_SRSF01000016.1"/>
</dbReference>
<dbReference type="AlphaFoldDB" id="A0A4S4N7Q6"/>
<feature type="transmembrane region" description="Helical" evidence="1">
    <location>
        <begin position="68"/>
        <end position="89"/>
    </location>
</feature>
<protein>
    <submittedName>
        <fullName evidence="2">Uncharacterized protein</fullName>
    </submittedName>
</protein>
<organism evidence="2 3">
    <name type="scientific">Neolewinella litorea</name>
    <dbReference type="NCBI Taxonomy" id="2562452"/>
    <lineage>
        <taxon>Bacteria</taxon>
        <taxon>Pseudomonadati</taxon>
        <taxon>Bacteroidota</taxon>
        <taxon>Saprospiria</taxon>
        <taxon>Saprospirales</taxon>
        <taxon>Lewinellaceae</taxon>
        <taxon>Neolewinella</taxon>
    </lineage>
</organism>
<evidence type="ECO:0000313" key="3">
    <source>
        <dbReference type="Proteomes" id="UP000308528"/>
    </source>
</evidence>
<proteinExistence type="predicted"/>
<sequence>MKKFTVIVGGILACLPWINEITALNLLPDYWHYGSEVINVVVSVLCFAVVGLLYINRLALRRVGKTKIIVTTAVSFLLFAGAFLGLLLIRNHTYFTVSDCCIYSQDDGCVSHKVFVPLFKPPAVADYPRTELEMSWQEWIALDQCFVNEELTRIGGDDILASFTYTMLLLSLLYLLTFIFLILAVVPLGLYASTDADLDADAEEPA</sequence>
<keyword evidence="3" id="KW-1185">Reference proteome</keyword>
<accession>A0A4S4N7Q6</accession>
<feature type="transmembrane region" description="Helical" evidence="1">
    <location>
        <begin position="163"/>
        <end position="186"/>
    </location>
</feature>
<dbReference type="Proteomes" id="UP000308528">
    <property type="component" value="Unassembled WGS sequence"/>
</dbReference>
<dbReference type="EMBL" id="SRSF01000016">
    <property type="protein sequence ID" value="THH34575.1"/>
    <property type="molecule type" value="Genomic_DNA"/>
</dbReference>
<gene>
    <name evidence="2" type="ORF">E4021_17435</name>
</gene>
<feature type="transmembrane region" description="Helical" evidence="1">
    <location>
        <begin position="33"/>
        <end position="56"/>
    </location>
</feature>